<comment type="subcellular location">
    <subcellularLocation>
        <location evidence="1 14">Mitochondrion inner membrane</location>
        <topology evidence="1 14">Peripheral membrane protein</topology>
        <orientation evidence="1 14">Intermembrane side</orientation>
    </subcellularLocation>
</comment>
<evidence type="ECO:0000256" key="11">
    <source>
        <dbReference type="ARBA" id="ARBA00023186"/>
    </source>
</evidence>
<comment type="similarity">
    <text evidence="2 14">Belongs to the small Tim family.</text>
</comment>
<evidence type="ECO:0000256" key="2">
    <source>
        <dbReference type="ARBA" id="ARBA00006720"/>
    </source>
</evidence>
<dbReference type="GO" id="GO:0015031">
    <property type="term" value="P:protein transport"/>
    <property type="evidence" value="ECO:0007669"/>
    <property type="project" value="UniProtKB-KW"/>
</dbReference>
<sequence>MDSDSVKKAVIRQILTESDMANARQLIDKIDQNCFEKCVPKPGSSLSSGEKTCVTQCMDKYMAAWNAVNATYMKKLQEAVGHST</sequence>
<dbReference type="Pfam" id="PF02953">
    <property type="entry name" value="zf-Tim10_DDP"/>
    <property type="match status" value="1"/>
</dbReference>
<keyword evidence="8 14" id="KW-0811">Translocation</keyword>
<keyword evidence="11 14" id="KW-0143">Chaperone</keyword>
<evidence type="ECO:0000256" key="14">
    <source>
        <dbReference type="RuleBase" id="RU367043"/>
    </source>
</evidence>
<reference evidence="16" key="2">
    <citation type="submission" date="2023-06" db="EMBL/GenBank/DDBJ databases">
        <authorList>
            <consortium name="Lawrence Berkeley National Laboratory"/>
            <person name="Haridas S."/>
            <person name="Hensen N."/>
            <person name="Bonometti L."/>
            <person name="Westerberg I."/>
            <person name="Brannstrom I.O."/>
            <person name="Guillou S."/>
            <person name="Cros-Aarteil S."/>
            <person name="Calhoun S."/>
            <person name="Kuo A."/>
            <person name="Mondo S."/>
            <person name="Pangilinan J."/>
            <person name="Riley R."/>
            <person name="Labutti K."/>
            <person name="Andreopoulos B."/>
            <person name="Lipzen A."/>
            <person name="Chen C."/>
            <person name="Yanf M."/>
            <person name="Daum C."/>
            <person name="Ng V."/>
            <person name="Clum A."/>
            <person name="Steindorff A."/>
            <person name="Ohm R."/>
            <person name="Martin F."/>
            <person name="Silar P."/>
            <person name="Natvig D."/>
            <person name="Lalanne C."/>
            <person name="Gautier V."/>
            <person name="Ament-Velasquez S.L."/>
            <person name="Kruys A."/>
            <person name="Hutchinson M.I."/>
            <person name="Powell A.J."/>
            <person name="Barry K."/>
            <person name="Miller A.N."/>
            <person name="Grigoriev I.V."/>
            <person name="Debuchy R."/>
            <person name="Gladieux P."/>
            <person name="Thoren M.H."/>
            <person name="Johannesson H."/>
        </authorList>
    </citation>
    <scope>NUCLEOTIDE SEQUENCE</scope>
    <source>
        <strain evidence="16">CBS 958.72</strain>
    </source>
</reference>
<evidence type="ECO:0000256" key="12">
    <source>
        <dbReference type="ARBA" id="ARBA00025151"/>
    </source>
</evidence>
<dbReference type="SUPFAM" id="SSF144122">
    <property type="entry name" value="Tim10-like"/>
    <property type="match status" value="1"/>
</dbReference>
<comment type="caution">
    <text evidence="16">The sequence shown here is derived from an EMBL/GenBank/DDBJ whole genome shotgun (WGS) entry which is preliminary data.</text>
</comment>
<keyword evidence="5 14" id="KW-0999">Mitochondrion inner membrane</keyword>
<keyword evidence="4" id="KW-0479">Metal-binding</keyword>
<evidence type="ECO:0000313" key="17">
    <source>
        <dbReference type="Proteomes" id="UP001287356"/>
    </source>
</evidence>
<accession>A0AAE0NDM2</accession>
<keyword evidence="10 14" id="KW-1015">Disulfide bond</keyword>
<evidence type="ECO:0000256" key="6">
    <source>
        <dbReference type="ARBA" id="ARBA00022833"/>
    </source>
</evidence>
<evidence type="ECO:0000256" key="10">
    <source>
        <dbReference type="ARBA" id="ARBA00023157"/>
    </source>
</evidence>
<dbReference type="GO" id="GO:0046872">
    <property type="term" value="F:metal ion binding"/>
    <property type="evidence" value="ECO:0007669"/>
    <property type="project" value="UniProtKB-KW"/>
</dbReference>
<dbReference type="Gene3D" id="1.10.287.810">
    <property type="entry name" value="Mitochondrial import inner membrane translocase subunit tim13 like domains"/>
    <property type="match status" value="1"/>
</dbReference>
<keyword evidence="6" id="KW-0862">Zinc</keyword>
<dbReference type="GO" id="GO:0045039">
    <property type="term" value="P:protein insertion into mitochondrial inner membrane"/>
    <property type="evidence" value="ECO:0007669"/>
    <property type="project" value="UniProtKB-ARBA"/>
</dbReference>
<keyword evidence="9 14" id="KW-0496">Mitochondrion</keyword>
<evidence type="ECO:0000256" key="7">
    <source>
        <dbReference type="ARBA" id="ARBA00022927"/>
    </source>
</evidence>
<keyword evidence="17" id="KW-1185">Reference proteome</keyword>
<reference evidence="16" key="1">
    <citation type="journal article" date="2023" name="Mol. Phylogenet. Evol.">
        <title>Genome-scale phylogeny and comparative genomics of the fungal order Sordariales.</title>
        <authorList>
            <person name="Hensen N."/>
            <person name="Bonometti L."/>
            <person name="Westerberg I."/>
            <person name="Brannstrom I.O."/>
            <person name="Guillou S."/>
            <person name="Cros-Aarteil S."/>
            <person name="Calhoun S."/>
            <person name="Haridas S."/>
            <person name="Kuo A."/>
            <person name="Mondo S."/>
            <person name="Pangilinan J."/>
            <person name="Riley R."/>
            <person name="LaButti K."/>
            <person name="Andreopoulos B."/>
            <person name="Lipzen A."/>
            <person name="Chen C."/>
            <person name="Yan M."/>
            <person name="Daum C."/>
            <person name="Ng V."/>
            <person name="Clum A."/>
            <person name="Steindorff A."/>
            <person name="Ohm R.A."/>
            <person name="Martin F."/>
            <person name="Silar P."/>
            <person name="Natvig D.O."/>
            <person name="Lalanne C."/>
            <person name="Gautier V."/>
            <person name="Ament-Velasquez S.L."/>
            <person name="Kruys A."/>
            <person name="Hutchinson M.I."/>
            <person name="Powell A.J."/>
            <person name="Barry K."/>
            <person name="Miller A.N."/>
            <person name="Grigoriev I.V."/>
            <person name="Debuchy R."/>
            <person name="Gladieux P."/>
            <person name="Hiltunen Thoren M."/>
            <person name="Johannesson H."/>
        </authorList>
    </citation>
    <scope>NUCLEOTIDE SEQUENCE</scope>
    <source>
        <strain evidence="16">CBS 958.72</strain>
    </source>
</reference>
<comment type="domain">
    <text evidence="14">The twin CX3C motif contains 4 conserved Cys residues that form 2 disulfide bonds in the mitochondrial intermembrane space.</text>
</comment>
<evidence type="ECO:0000256" key="9">
    <source>
        <dbReference type="ARBA" id="ARBA00023128"/>
    </source>
</evidence>
<comment type="function">
    <text evidence="12">Mitochondrial intermembrane chaperone that participates in the import and insertion of some multi-pass transmembrane proteins into the mitochondrial inner membrane. Also required for the transfer of beta-barrel precursors from the TOM complex to the sorting and assembly machinery (SAM complex) of the outer membrane. Acts as a chaperone-like protein that protects the hydrophobic precursors from aggregation and guide them through the mitochondrial intermembrane space. The TIM8-TIM13 complex is non essential and only mediates the import of few proteins, while the predominant TIM9-TIM10 70 kDa complex is crucial and mediates the import of much more proteins.</text>
</comment>
<organism evidence="16 17">
    <name type="scientific">Lasiosphaeria ovina</name>
    <dbReference type="NCBI Taxonomy" id="92902"/>
    <lineage>
        <taxon>Eukaryota</taxon>
        <taxon>Fungi</taxon>
        <taxon>Dikarya</taxon>
        <taxon>Ascomycota</taxon>
        <taxon>Pezizomycotina</taxon>
        <taxon>Sordariomycetes</taxon>
        <taxon>Sordariomycetidae</taxon>
        <taxon>Sordariales</taxon>
        <taxon>Lasiosphaeriaceae</taxon>
        <taxon>Lasiosphaeria</taxon>
    </lineage>
</organism>
<dbReference type="AlphaFoldDB" id="A0AAE0NDM2"/>
<protein>
    <recommendedName>
        <fullName evidence="14">Mitochondrial import inner membrane translocase subunit</fullName>
    </recommendedName>
</protein>
<dbReference type="InterPro" id="IPR004217">
    <property type="entry name" value="Tim10-like"/>
</dbReference>
<evidence type="ECO:0000256" key="1">
    <source>
        <dbReference type="ARBA" id="ARBA00004137"/>
    </source>
</evidence>
<dbReference type="FunFam" id="1.10.287.810:FF:000001">
    <property type="entry name" value="mitochondrial import inner membrane translocase subunit TIM13"/>
    <property type="match status" value="1"/>
</dbReference>
<feature type="domain" description="Tim10-like" evidence="15">
    <location>
        <begin position="13"/>
        <end position="73"/>
    </location>
</feature>
<dbReference type="InterPro" id="IPR035427">
    <property type="entry name" value="Tim10-like_dom_sf"/>
</dbReference>
<evidence type="ECO:0000256" key="5">
    <source>
        <dbReference type="ARBA" id="ARBA00022792"/>
    </source>
</evidence>
<dbReference type="GO" id="GO:0042719">
    <property type="term" value="C:mitochondrial intermembrane space chaperone complex"/>
    <property type="evidence" value="ECO:0007669"/>
    <property type="project" value="UniProtKB-ARBA"/>
</dbReference>
<dbReference type="EMBL" id="JAULSN010000002">
    <property type="protein sequence ID" value="KAK3379563.1"/>
    <property type="molecule type" value="Genomic_DNA"/>
</dbReference>
<keyword evidence="7 14" id="KW-0653">Protein transport</keyword>
<evidence type="ECO:0000259" key="15">
    <source>
        <dbReference type="Pfam" id="PF02953"/>
    </source>
</evidence>
<name>A0AAE0NDM2_9PEZI</name>
<comment type="subunit">
    <text evidence="13">Heterohexamer; composed of 3 copies of TIM8 and 3 copies of TIM13, named soluble 70 kDa complex. Associates with the TIM22 complex, whose core is composed of TIM22 and TIM54. Interacts with the transmembrane regions of multi-pass transmembrane proteins in transit.</text>
</comment>
<dbReference type="GO" id="GO:0005743">
    <property type="term" value="C:mitochondrial inner membrane"/>
    <property type="evidence" value="ECO:0007669"/>
    <property type="project" value="UniProtKB-SubCell"/>
</dbReference>
<keyword evidence="3 14" id="KW-0813">Transport</keyword>
<evidence type="ECO:0000256" key="4">
    <source>
        <dbReference type="ARBA" id="ARBA00022723"/>
    </source>
</evidence>
<dbReference type="Proteomes" id="UP001287356">
    <property type="component" value="Unassembled WGS sequence"/>
</dbReference>
<evidence type="ECO:0000313" key="16">
    <source>
        <dbReference type="EMBL" id="KAK3379563.1"/>
    </source>
</evidence>
<evidence type="ECO:0000256" key="13">
    <source>
        <dbReference type="ARBA" id="ARBA00025862"/>
    </source>
</evidence>
<proteinExistence type="inferred from homology"/>
<evidence type="ECO:0000256" key="3">
    <source>
        <dbReference type="ARBA" id="ARBA00022448"/>
    </source>
</evidence>
<evidence type="ECO:0000256" key="8">
    <source>
        <dbReference type="ARBA" id="ARBA00023010"/>
    </source>
</evidence>
<keyword evidence="5 14" id="KW-0472">Membrane</keyword>
<gene>
    <name evidence="16" type="ORF">B0T24DRAFT_162215</name>
</gene>